<evidence type="ECO:0000313" key="1">
    <source>
        <dbReference type="EMBL" id="KAG8174647.1"/>
    </source>
</evidence>
<keyword evidence="2" id="KW-1185">Reference proteome</keyword>
<protein>
    <submittedName>
        <fullName evidence="1">Uncharacterized protein</fullName>
    </submittedName>
</protein>
<evidence type="ECO:0000313" key="2">
    <source>
        <dbReference type="Proteomes" id="UP000827092"/>
    </source>
</evidence>
<comment type="caution">
    <text evidence="1">The sequence shown here is derived from an EMBL/GenBank/DDBJ whole genome shotgun (WGS) entry which is preliminary data.</text>
</comment>
<dbReference type="EMBL" id="JAFNEN010001169">
    <property type="protein sequence ID" value="KAG8174647.1"/>
    <property type="molecule type" value="Genomic_DNA"/>
</dbReference>
<gene>
    <name evidence="1" type="ORF">JTE90_019711</name>
</gene>
<organism evidence="1 2">
    <name type="scientific">Oedothorax gibbosus</name>
    <dbReference type="NCBI Taxonomy" id="931172"/>
    <lineage>
        <taxon>Eukaryota</taxon>
        <taxon>Metazoa</taxon>
        <taxon>Ecdysozoa</taxon>
        <taxon>Arthropoda</taxon>
        <taxon>Chelicerata</taxon>
        <taxon>Arachnida</taxon>
        <taxon>Araneae</taxon>
        <taxon>Araneomorphae</taxon>
        <taxon>Entelegynae</taxon>
        <taxon>Araneoidea</taxon>
        <taxon>Linyphiidae</taxon>
        <taxon>Erigoninae</taxon>
        <taxon>Oedothorax</taxon>
    </lineage>
</organism>
<sequence length="101" mass="11443">MAESEKAWIIVLALYKDMAWKLRCGFALIILLYAAVRSESWCSKKEKVSILLNVAKEFILKAKDSHPHCSYSGYFTQNETSSTLMHTAKILILAAKNEFLA</sequence>
<name>A0AAV6TSR5_9ARAC</name>
<proteinExistence type="predicted"/>
<dbReference type="Proteomes" id="UP000827092">
    <property type="component" value="Unassembled WGS sequence"/>
</dbReference>
<feature type="non-terminal residue" evidence="1">
    <location>
        <position position="101"/>
    </location>
</feature>
<accession>A0AAV6TSR5</accession>
<reference evidence="1 2" key="1">
    <citation type="journal article" date="2022" name="Nat. Ecol. Evol.">
        <title>A masculinizing supergene underlies an exaggerated male reproductive morph in a spider.</title>
        <authorList>
            <person name="Hendrickx F."/>
            <person name="De Corte Z."/>
            <person name="Sonet G."/>
            <person name="Van Belleghem S.M."/>
            <person name="Kostlbacher S."/>
            <person name="Vangestel C."/>
        </authorList>
    </citation>
    <scope>NUCLEOTIDE SEQUENCE [LARGE SCALE GENOMIC DNA]</scope>
    <source>
        <strain evidence="1">W744_W776</strain>
    </source>
</reference>
<dbReference type="AlphaFoldDB" id="A0AAV6TSR5"/>